<dbReference type="CDD" id="cd04179">
    <property type="entry name" value="DPM_DPG-synthase_like"/>
    <property type="match status" value="1"/>
</dbReference>
<protein>
    <submittedName>
        <fullName evidence="2">Glycosyltransferase family 2 protein</fullName>
    </submittedName>
</protein>
<dbReference type="PANTHER" id="PTHR48090:SF7">
    <property type="entry name" value="RFBJ PROTEIN"/>
    <property type="match status" value="1"/>
</dbReference>
<dbReference type="InterPro" id="IPR001173">
    <property type="entry name" value="Glyco_trans_2-like"/>
</dbReference>
<name>A0ABT3G5C3_9BACT</name>
<gene>
    <name evidence="2" type="ORF">OJ996_15760</name>
</gene>
<dbReference type="SUPFAM" id="SSF53448">
    <property type="entry name" value="Nucleotide-diphospho-sugar transferases"/>
    <property type="match status" value="1"/>
</dbReference>
<dbReference type="RefSeq" id="WP_264514586.1">
    <property type="nucleotide sequence ID" value="NZ_JAPDDR010000008.1"/>
</dbReference>
<dbReference type="EMBL" id="JAPDDR010000008">
    <property type="protein sequence ID" value="MCW1915043.1"/>
    <property type="molecule type" value="Genomic_DNA"/>
</dbReference>
<evidence type="ECO:0000313" key="3">
    <source>
        <dbReference type="Proteomes" id="UP001165653"/>
    </source>
</evidence>
<dbReference type="PANTHER" id="PTHR48090">
    <property type="entry name" value="UNDECAPRENYL-PHOSPHATE 4-DEOXY-4-FORMAMIDO-L-ARABINOSE TRANSFERASE-RELATED"/>
    <property type="match status" value="1"/>
</dbReference>
<dbReference type="Gene3D" id="3.90.550.10">
    <property type="entry name" value="Spore Coat Polysaccharide Biosynthesis Protein SpsA, Chain A"/>
    <property type="match status" value="1"/>
</dbReference>
<dbReference type="Proteomes" id="UP001165653">
    <property type="component" value="Unassembled WGS sequence"/>
</dbReference>
<comment type="caution">
    <text evidence="2">The sequence shown here is derived from an EMBL/GenBank/DDBJ whole genome shotgun (WGS) entry which is preliminary data.</text>
</comment>
<evidence type="ECO:0000313" key="2">
    <source>
        <dbReference type="EMBL" id="MCW1915043.1"/>
    </source>
</evidence>
<reference evidence="2" key="1">
    <citation type="submission" date="2022-10" db="EMBL/GenBank/DDBJ databases">
        <title>Luteolibacter sp. GHJ8, whole genome shotgun sequencing project.</title>
        <authorList>
            <person name="Zhao G."/>
            <person name="Shen L."/>
        </authorList>
    </citation>
    <scope>NUCLEOTIDE SEQUENCE</scope>
    <source>
        <strain evidence="2">GHJ8</strain>
    </source>
</reference>
<keyword evidence="3" id="KW-1185">Reference proteome</keyword>
<evidence type="ECO:0000259" key="1">
    <source>
        <dbReference type="Pfam" id="PF00535"/>
    </source>
</evidence>
<feature type="domain" description="Glycosyltransferase 2-like" evidence="1">
    <location>
        <begin position="8"/>
        <end position="124"/>
    </location>
</feature>
<proteinExistence type="predicted"/>
<dbReference type="InterPro" id="IPR050256">
    <property type="entry name" value="Glycosyltransferase_2"/>
</dbReference>
<dbReference type="Pfam" id="PF00535">
    <property type="entry name" value="Glycos_transf_2"/>
    <property type="match status" value="1"/>
</dbReference>
<dbReference type="InterPro" id="IPR029044">
    <property type="entry name" value="Nucleotide-diphossugar_trans"/>
</dbReference>
<accession>A0ABT3G5C3</accession>
<organism evidence="2 3">
    <name type="scientific">Luteolibacter rhizosphaerae</name>
    <dbReference type="NCBI Taxonomy" id="2989719"/>
    <lineage>
        <taxon>Bacteria</taxon>
        <taxon>Pseudomonadati</taxon>
        <taxon>Verrucomicrobiota</taxon>
        <taxon>Verrucomicrobiia</taxon>
        <taxon>Verrucomicrobiales</taxon>
        <taxon>Verrucomicrobiaceae</taxon>
        <taxon>Luteolibacter</taxon>
    </lineage>
</organism>
<sequence length="258" mass="28654">MPVSRPLVLIPSYNTGPILPTTVAAALEQDVDVRVVIDGSTDGSPALLEPLLNHPRLRVEVLPKNAGKGSAVLHGTRAALAEGFTHVLCMDADGQHPADLIPRYFGISKIHPEAAVFGRPVFDASAPALRVNGRKVSNFWANLETMGWGIDDSLFGMRLYPAEELVRVFESTCFARRFDFDPEVAVRLAWRGVPIVNLPTPVRYLTKEEGGISQFRYLRDNTLLTWMHTRLFFGFLIRLPWLALRGENPLLSYSPPVL</sequence>